<dbReference type="InterPro" id="IPR023214">
    <property type="entry name" value="HAD_sf"/>
</dbReference>
<protein>
    <submittedName>
        <fullName evidence="1">HAD hydrolase family protein</fullName>
    </submittedName>
</protein>
<dbReference type="Gene3D" id="3.30.1240.10">
    <property type="match status" value="1"/>
</dbReference>
<gene>
    <name evidence="1" type="ORF">HXO65_07360</name>
</gene>
<dbReference type="PANTHER" id="PTHR10000:SF8">
    <property type="entry name" value="HAD SUPERFAMILY HYDROLASE-LIKE, TYPE 3"/>
    <property type="match status" value="1"/>
</dbReference>
<reference evidence="1" key="1">
    <citation type="submission" date="2020-04" db="EMBL/GenBank/DDBJ databases">
        <title>Deep metagenomics examines the oral microbiome during advanced dental caries in children, revealing novel taxa and co-occurrences with host molecules.</title>
        <authorList>
            <person name="Baker J.L."/>
            <person name="Morton J.T."/>
            <person name="Dinis M."/>
            <person name="Alvarez R."/>
            <person name="Tran N.C."/>
            <person name="Knight R."/>
            <person name="Edlund A."/>
        </authorList>
    </citation>
    <scope>NUCLEOTIDE SEQUENCE</scope>
    <source>
        <strain evidence="1">JCVI_47_bin.3</strain>
    </source>
</reference>
<dbReference type="InterPro" id="IPR036412">
    <property type="entry name" value="HAD-like_sf"/>
</dbReference>
<dbReference type="SUPFAM" id="SSF56784">
    <property type="entry name" value="HAD-like"/>
    <property type="match status" value="1"/>
</dbReference>
<name>A0A930Q4H8_9MICC</name>
<evidence type="ECO:0000313" key="1">
    <source>
        <dbReference type="EMBL" id="MBF1674002.1"/>
    </source>
</evidence>
<dbReference type="Gene3D" id="3.40.50.1000">
    <property type="entry name" value="HAD superfamily/HAD-like"/>
    <property type="match status" value="1"/>
</dbReference>
<dbReference type="AlphaFoldDB" id="A0A930Q4H8"/>
<dbReference type="EMBL" id="JABZXS010000135">
    <property type="protein sequence ID" value="MBF1674002.1"/>
    <property type="molecule type" value="Genomic_DNA"/>
</dbReference>
<evidence type="ECO:0000313" key="2">
    <source>
        <dbReference type="Proteomes" id="UP000785653"/>
    </source>
</evidence>
<dbReference type="Pfam" id="PF08282">
    <property type="entry name" value="Hydrolase_3"/>
    <property type="match status" value="1"/>
</dbReference>
<comment type="caution">
    <text evidence="1">The sequence shown here is derived from an EMBL/GenBank/DDBJ whole genome shotgun (WGS) entry which is preliminary data.</text>
</comment>
<dbReference type="PROSITE" id="PS01229">
    <property type="entry name" value="COF_2"/>
    <property type="match status" value="1"/>
</dbReference>
<dbReference type="Proteomes" id="UP000785653">
    <property type="component" value="Unassembled WGS sequence"/>
</dbReference>
<keyword evidence="1" id="KW-0378">Hydrolase</keyword>
<proteinExistence type="predicted"/>
<sequence length="110" mass="11880">LSVYLREALPQTVTPMVSGFGAIDLVRTGVNKATGLKDLCERLDADPAGILAFGDGENDMEMLRYAGWGVAMSNAPEVVRNAADEVIGSNEEQAVLEYLEQLLDRLEASH</sequence>
<organism evidence="1 2">
    <name type="scientific">Rothia mucilaginosa</name>
    <dbReference type="NCBI Taxonomy" id="43675"/>
    <lineage>
        <taxon>Bacteria</taxon>
        <taxon>Bacillati</taxon>
        <taxon>Actinomycetota</taxon>
        <taxon>Actinomycetes</taxon>
        <taxon>Micrococcales</taxon>
        <taxon>Micrococcaceae</taxon>
        <taxon>Rothia</taxon>
    </lineage>
</organism>
<dbReference type="GO" id="GO:0005829">
    <property type="term" value="C:cytosol"/>
    <property type="evidence" value="ECO:0007669"/>
    <property type="project" value="TreeGrafter"/>
</dbReference>
<dbReference type="GO" id="GO:0000287">
    <property type="term" value="F:magnesium ion binding"/>
    <property type="evidence" value="ECO:0007669"/>
    <property type="project" value="TreeGrafter"/>
</dbReference>
<dbReference type="PANTHER" id="PTHR10000">
    <property type="entry name" value="PHOSPHOSERINE PHOSPHATASE"/>
    <property type="match status" value="1"/>
</dbReference>
<dbReference type="GO" id="GO:0016791">
    <property type="term" value="F:phosphatase activity"/>
    <property type="evidence" value="ECO:0007669"/>
    <property type="project" value="TreeGrafter"/>
</dbReference>
<accession>A0A930Q4H8</accession>
<feature type="non-terminal residue" evidence="1">
    <location>
        <position position="1"/>
    </location>
</feature>